<dbReference type="NCBIfam" id="TIGR03141">
    <property type="entry name" value="cytochro_ccmD"/>
    <property type="match status" value="1"/>
</dbReference>
<dbReference type="Proteomes" id="UP000593594">
    <property type="component" value="Chromosome"/>
</dbReference>
<feature type="transmembrane region" description="Helical" evidence="12">
    <location>
        <begin position="12"/>
        <end position="31"/>
    </location>
</feature>
<dbReference type="AlphaFoldDB" id="A0A7S8HBL6"/>
<keyword evidence="8 12" id="KW-0812">Transmembrane</keyword>
<keyword evidence="10 12" id="KW-1133">Transmembrane helix</keyword>
<gene>
    <name evidence="13" type="primary">ccmD</name>
    <name evidence="13" type="ORF">HW532_06200</name>
</gene>
<evidence type="ECO:0000313" key="14">
    <source>
        <dbReference type="Proteomes" id="UP000593594"/>
    </source>
</evidence>
<comment type="function">
    <text evidence="1 12">Required for the export of heme to the periplasm for the biogenesis of c-type cytochromes.</text>
</comment>
<dbReference type="InterPro" id="IPR007078">
    <property type="entry name" value="Haem_export_protD_CcmD"/>
</dbReference>
<keyword evidence="5 12" id="KW-0813">Transport</keyword>
<dbReference type="RefSeq" id="WP_213163562.1">
    <property type="nucleotide sequence ID" value="NZ_CP058214.1"/>
</dbReference>
<evidence type="ECO:0000313" key="13">
    <source>
        <dbReference type="EMBL" id="QPC42328.1"/>
    </source>
</evidence>
<proteinExistence type="inferred from homology"/>
<dbReference type="GO" id="GO:0005886">
    <property type="term" value="C:plasma membrane"/>
    <property type="evidence" value="ECO:0007669"/>
    <property type="project" value="UniProtKB-SubCell"/>
</dbReference>
<evidence type="ECO:0000256" key="7">
    <source>
        <dbReference type="ARBA" id="ARBA00022519"/>
    </source>
</evidence>
<keyword evidence="6 12" id="KW-1003">Cell membrane</keyword>
<keyword evidence="7 12" id="KW-0997">Cell inner membrane</keyword>
<comment type="subcellular location">
    <subcellularLocation>
        <location evidence="2 12">Cell inner membrane</location>
        <topology evidence="2 12">Single-pass membrane protein</topology>
    </subcellularLocation>
</comment>
<evidence type="ECO:0000256" key="8">
    <source>
        <dbReference type="ARBA" id="ARBA00022692"/>
    </source>
</evidence>
<evidence type="ECO:0000256" key="5">
    <source>
        <dbReference type="ARBA" id="ARBA00022448"/>
    </source>
</evidence>
<dbReference type="GO" id="GO:0017004">
    <property type="term" value="P:cytochrome complex assembly"/>
    <property type="evidence" value="ECO:0007669"/>
    <property type="project" value="UniProtKB-KW"/>
</dbReference>
<evidence type="ECO:0000256" key="6">
    <source>
        <dbReference type="ARBA" id="ARBA00022475"/>
    </source>
</evidence>
<reference evidence="13 14" key="1">
    <citation type="submission" date="2020-06" db="EMBL/GenBank/DDBJ databases">
        <title>Genome sequence of 2 isolates from Red Sea Mangroves.</title>
        <authorList>
            <person name="Sefrji F."/>
            <person name="Michoud G."/>
            <person name="Merlino G."/>
            <person name="Daffonchio D."/>
        </authorList>
    </citation>
    <scope>NUCLEOTIDE SEQUENCE [LARGE SCALE GENOMIC DNA]</scope>
    <source>
        <strain evidence="13 14">R1DC25</strain>
    </source>
</reference>
<organism evidence="13 14">
    <name type="scientific">Kaustia mangrovi</name>
    <dbReference type="NCBI Taxonomy" id="2593653"/>
    <lineage>
        <taxon>Bacteria</taxon>
        <taxon>Pseudomonadati</taxon>
        <taxon>Pseudomonadota</taxon>
        <taxon>Alphaproteobacteria</taxon>
        <taxon>Hyphomicrobiales</taxon>
        <taxon>Parvibaculaceae</taxon>
        <taxon>Kaustia</taxon>
    </lineage>
</organism>
<comment type="similarity">
    <text evidence="3 12">Belongs to the CcmD/CycX/HelD family.</text>
</comment>
<accession>A0A7S8HBL6</accession>
<dbReference type="EMBL" id="CP058214">
    <property type="protein sequence ID" value="QPC42328.1"/>
    <property type="molecule type" value="Genomic_DNA"/>
</dbReference>
<evidence type="ECO:0000256" key="12">
    <source>
        <dbReference type="RuleBase" id="RU363101"/>
    </source>
</evidence>
<protein>
    <recommendedName>
        <fullName evidence="4 12">Heme exporter protein D</fullName>
    </recommendedName>
</protein>
<evidence type="ECO:0000256" key="11">
    <source>
        <dbReference type="ARBA" id="ARBA00023136"/>
    </source>
</evidence>
<dbReference type="KEGG" id="kmn:HW532_06200"/>
<evidence type="ECO:0000256" key="1">
    <source>
        <dbReference type="ARBA" id="ARBA00002442"/>
    </source>
</evidence>
<evidence type="ECO:0000256" key="9">
    <source>
        <dbReference type="ARBA" id="ARBA00022748"/>
    </source>
</evidence>
<evidence type="ECO:0000256" key="3">
    <source>
        <dbReference type="ARBA" id="ARBA00008741"/>
    </source>
</evidence>
<dbReference type="GO" id="GO:0015886">
    <property type="term" value="P:heme transport"/>
    <property type="evidence" value="ECO:0007669"/>
    <property type="project" value="InterPro"/>
</dbReference>
<keyword evidence="11 12" id="KW-0472">Membrane</keyword>
<sequence length="63" mass="6631">MSLAGDHIGFVIAAYAVTAVVLVGLAAAVVLNDRAKARRLAALEARGVRRRRPSPPVGSKQEH</sequence>
<keyword evidence="14" id="KW-1185">Reference proteome</keyword>
<evidence type="ECO:0000256" key="10">
    <source>
        <dbReference type="ARBA" id="ARBA00022989"/>
    </source>
</evidence>
<keyword evidence="9 12" id="KW-0201">Cytochrome c-type biogenesis</keyword>
<evidence type="ECO:0000256" key="4">
    <source>
        <dbReference type="ARBA" id="ARBA00016461"/>
    </source>
</evidence>
<dbReference type="Pfam" id="PF04995">
    <property type="entry name" value="CcmD"/>
    <property type="match status" value="1"/>
</dbReference>
<evidence type="ECO:0000256" key="2">
    <source>
        <dbReference type="ARBA" id="ARBA00004377"/>
    </source>
</evidence>
<name>A0A7S8HBL6_9HYPH</name>